<reference evidence="4" key="1">
    <citation type="journal article" date="2019" name="Int. J. Syst. Evol. Microbiol.">
        <title>The Global Catalogue of Microorganisms (GCM) 10K type strain sequencing project: providing services to taxonomists for standard genome sequencing and annotation.</title>
        <authorList>
            <consortium name="The Broad Institute Genomics Platform"/>
            <consortium name="The Broad Institute Genome Sequencing Center for Infectious Disease"/>
            <person name="Wu L."/>
            <person name="Ma J."/>
        </authorList>
    </citation>
    <scope>NUCLEOTIDE SEQUENCE [LARGE SCALE GENOMIC DNA]</scope>
    <source>
        <strain evidence="4">CCM 8653</strain>
    </source>
</reference>
<dbReference type="EMBL" id="BMDG01000005">
    <property type="protein sequence ID" value="GGI07841.1"/>
    <property type="molecule type" value="Genomic_DNA"/>
</dbReference>
<dbReference type="Gene3D" id="3.60.15.10">
    <property type="entry name" value="Ribonuclease Z/Hydroxyacylglutathione hydrolase-like"/>
    <property type="match status" value="1"/>
</dbReference>
<evidence type="ECO:0000259" key="2">
    <source>
        <dbReference type="Pfam" id="PF12706"/>
    </source>
</evidence>
<feature type="domain" description="Metallo-beta-lactamase" evidence="2">
    <location>
        <begin position="33"/>
        <end position="252"/>
    </location>
</feature>
<evidence type="ECO:0000313" key="3">
    <source>
        <dbReference type="EMBL" id="GGI07841.1"/>
    </source>
</evidence>
<dbReference type="InterPro" id="IPR001279">
    <property type="entry name" value="Metallo-B-lactamas"/>
</dbReference>
<gene>
    <name evidence="3" type="ORF">GCM10007368_18180</name>
</gene>
<protein>
    <recommendedName>
        <fullName evidence="2">Metallo-beta-lactamase domain-containing protein</fullName>
    </recommendedName>
</protein>
<dbReference type="Proteomes" id="UP000632535">
    <property type="component" value="Unassembled WGS sequence"/>
</dbReference>
<accession>A0ABQ2B4K2</accession>
<keyword evidence="4" id="KW-1185">Reference proteome</keyword>
<feature type="region of interest" description="Disordered" evidence="1">
    <location>
        <begin position="295"/>
        <end position="315"/>
    </location>
</feature>
<evidence type="ECO:0000313" key="4">
    <source>
        <dbReference type="Proteomes" id="UP000632535"/>
    </source>
</evidence>
<evidence type="ECO:0000256" key="1">
    <source>
        <dbReference type="SAM" id="MobiDB-lite"/>
    </source>
</evidence>
<dbReference type="PANTHER" id="PTHR43546">
    <property type="entry name" value="UPF0173 METAL-DEPENDENT HYDROLASE MJ1163-RELATED"/>
    <property type="match status" value="1"/>
</dbReference>
<dbReference type="RefSeq" id="WP_229737857.1">
    <property type="nucleotide sequence ID" value="NZ_BMDG01000005.1"/>
</dbReference>
<comment type="caution">
    <text evidence="3">The sequence shown here is derived from an EMBL/GenBank/DDBJ whole genome shotgun (WGS) entry which is preliminary data.</text>
</comment>
<sequence length="315" mass="32897">MSGAAEHAPALRVTWLGHSTVVLDVRAADGRTTRLVTDPLLGRHAGLLRRRGERPDEEAWRHADAALVSHLHHDHAELRSLRLLGDVPVLAARANARWLRDKGLRGVGLDGAWHETAGHGTAGHGAGHGAGAGRWHEGDWYDVAGVQVRLTPAVHGHRPMPHRPNAAAGHVVRAAPGGSGGPGGGPTVWAVGDTERSTALSRVRDLAGGRVDVALVPVSGWGPRLSGGHLGPVQAAELCAEVGARVAIPVHWGTLHAPGGRHLPPGWMDHAGAAFAAALRRTAPEARAVVLRPGGTWDEEWSGERGGEGDGERGP</sequence>
<dbReference type="InterPro" id="IPR050114">
    <property type="entry name" value="UPF0173_UPF0282_UlaG_hydrolase"/>
</dbReference>
<feature type="compositionally biased region" description="Basic and acidic residues" evidence="1">
    <location>
        <begin position="302"/>
        <end position="315"/>
    </location>
</feature>
<dbReference type="Pfam" id="PF12706">
    <property type="entry name" value="Lactamase_B_2"/>
    <property type="match status" value="1"/>
</dbReference>
<dbReference type="PANTHER" id="PTHR43546:SF3">
    <property type="entry name" value="UPF0173 METAL-DEPENDENT HYDROLASE MJ1163"/>
    <property type="match status" value="1"/>
</dbReference>
<dbReference type="SUPFAM" id="SSF56281">
    <property type="entry name" value="Metallo-hydrolase/oxidoreductase"/>
    <property type="match status" value="1"/>
</dbReference>
<organism evidence="3 4">
    <name type="scientific">Isoptericola cucumis</name>
    <dbReference type="NCBI Taxonomy" id="1776856"/>
    <lineage>
        <taxon>Bacteria</taxon>
        <taxon>Bacillati</taxon>
        <taxon>Actinomycetota</taxon>
        <taxon>Actinomycetes</taxon>
        <taxon>Micrococcales</taxon>
        <taxon>Promicromonosporaceae</taxon>
        <taxon>Isoptericola</taxon>
    </lineage>
</organism>
<name>A0ABQ2B4K2_9MICO</name>
<proteinExistence type="predicted"/>
<dbReference type="InterPro" id="IPR036866">
    <property type="entry name" value="RibonucZ/Hydroxyglut_hydro"/>
</dbReference>